<dbReference type="RefSeq" id="WP_216572285.1">
    <property type="nucleotide sequence ID" value="NZ_JAHLOQ010000071.1"/>
</dbReference>
<evidence type="ECO:0008006" key="3">
    <source>
        <dbReference type="Google" id="ProtNLM"/>
    </source>
</evidence>
<protein>
    <recommendedName>
        <fullName evidence="3">Transposase</fullName>
    </recommendedName>
</protein>
<reference evidence="1 2" key="1">
    <citation type="submission" date="2021-06" db="EMBL/GenBank/DDBJ databases">
        <authorList>
            <person name="Sun Q."/>
            <person name="Li D."/>
        </authorList>
    </citation>
    <scope>NUCLEOTIDE SEQUENCE [LARGE SCALE GENOMIC DNA]</scope>
    <source>
        <strain evidence="1 2">N19</strain>
    </source>
</reference>
<comment type="caution">
    <text evidence="1">The sequence shown here is derived from an EMBL/GenBank/DDBJ whole genome shotgun (WGS) entry which is preliminary data.</text>
</comment>
<gene>
    <name evidence="1" type="ORF">KQI20_13955</name>
</gene>
<accession>A0ABS6E263</accession>
<organism evidence="1 2">
    <name type="scientific">Intestinibacter bartlettii</name>
    <dbReference type="NCBI Taxonomy" id="261299"/>
    <lineage>
        <taxon>Bacteria</taxon>
        <taxon>Bacillati</taxon>
        <taxon>Bacillota</taxon>
        <taxon>Clostridia</taxon>
        <taxon>Peptostreptococcales</taxon>
        <taxon>Peptostreptococcaceae</taxon>
        <taxon>Intestinibacter</taxon>
    </lineage>
</organism>
<dbReference type="EMBL" id="JAHLOQ010000071">
    <property type="protein sequence ID" value="MBU5337531.1"/>
    <property type="molecule type" value="Genomic_DNA"/>
</dbReference>
<evidence type="ECO:0000313" key="1">
    <source>
        <dbReference type="EMBL" id="MBU5337531.1"/>
    </source>
</evidence>
<evidence type="ECO:0000313" key="2">
    <source>
        <dbReference type="Proteomes" id="UP001196301"/>
    </source>
</evidence>
<name>A0ABS6E263_9FIRM</name>
<dbReference type="Proteomes" id="UP001196301">
    <property type="component" value="Unassembled WGS sequence"/>
</dbReference>
<proteinExistence type="predicted"/>
<keyword evidence="2" id="KW-1185">Reference proteome</keyword>
<dbReference type="NCBIfam" id="NF047593">
    <property type="entry name" value="IS66_ISAeme5_TnpA"/>
    <property type="match status" value="1"/>
</dbReference>
<sequence length="110" mass="12843">MKKSMFSIQQWEEIVNQYQCFNGTINQFCQTKGITKAQLYYYRKKFNNQNQDSTEFCQVTLESTKVTNSYPDINVTFEVGENTVIVPSIEKDLIIEIIKELVALCKILIK</sequence>